<name>A0A2K9MDF0_9RHOB</name>
<dbReference type="PANTHER" id="PTHR22683:SF41">
    <property type="entry name" value="DNA TRANSLOCASE FTSK"/>
    <property type="match status" value="1"/>
</dbReference>
<dbReference type="Gene3D" id="3.40.50.300">
    <property type="entry name" value="P-loop containing nucleotide triphosphate hydrolases"/>
    <property type="match status" value="1"/>
</dbReference>
<dbReference type="Pfam" id="PF01580">
    <property type="entry name" value="FtsK_SpoIIIE"/>
    <property type="match status" value="1"/>
</dbReference>
<dbReference type="PANTHER" id="PTHR22683">
    <property type="entry name" value="SPORULATION PROTEIN RELATED"/>
    <property type="match status" value="1"/>
</dbReference>
<reference evidence="6" key="1">
    <citation type="submission" date="2017-12" db="EMBL/GenBank/DDBJ databases">
        <title>Genomic analysis of Paracoccus sp. CBA4604.</title>
        <authorList>
            <person name="Roh S.W."/>
            <person name="Kim J.Y."/>
            <person name="Kim J.S."/>
        </authorList>
    </citation>
    <scope>NUCLEOTIDE SEQUENCE [LARGE SCALE GENOMIC DNA]</scope>
    <source>
        <strain evidence="6">CBA4604</strain>
    </source>
</reference>
<evidence type="ECO:0000256" key="2">
    <source>
        <dbReference type="ARBA" id="ARBA00022840"/>
    </source>
</evidence>
<dbReference type="KEGG" id="paru:CYR75_04640"/>
<gene>
    <name evidence="5" type="ORF">CYR75_04640</name>
</gene>
<dbReference type="Proteomes" id="UP000234882">
    <property type="component" value="Chromosome"/>
</dbReference>
<keyword evidence="6" id="KW-1185">Reference proteome</keyword>
<dbReference type="EMBL" id="CP025583">
    <property type="protein sequence ID" value="AUM73668.1"/>
    <property type="molecule type" value="Genomic_DNA"/>
</dbReference>
<keyword evidence="1 3" id="KW-0547">Nucleotide-binding</keyword>
<dbReference type="InterPro" id="IPR050206">
    <property type="entry name" value="FtsK/SpoIIIE/SftA"/>
</dbReference>
<dbReference type="InterPro" id="IPR027417">
    <property type="entry name" value="P-loop_NTPase"/>
</dbReference>
<sequence>MVLSVRPESTSNWIRQRGQRHPASILFRVRPGKGVAPNKLSAQHDALKLALELDAAQDMRFDIDKGYVTIDVPKLDKDRYFVEASDLWSRWKRPEFGLRVPLGEDRFGNVVEIDFTSSNSPHLLIGGTTGSGKSEALNTILAGITQHYTPDEVRLQLIDPKGTELEHLSESEHLDGEIGWDEEDAIGILLRAVEEMQARYASFKNAKVRTIGDFNANVAEGERIPRWIIVLDEYADLTSEPDAKKTIEGHLKRLAQKARAAGIHVIIATQKPDASVISTNLRSNLPAQIALRVKSSTESRVIMDDPGAESLTGKGDAFFKASGVLTRVQCAKI</sequence>
<accession>A0A2K9MDF0</accession>
<evidence type="ECO:0000256" key="1">
    <source>
        <dbReference type="ARBA" id="ARBA00022741"/>
    </source>
</evidence>
<dbReference type="GO" id="GO:0003677">
    <property type="term" value="F:DNA binding"/>
    <property type="evidence" value="ECO:0007669"/>
    <property type="project" value="InterPro"/>
</dbReference>
<evidence type="ECO:0000256" key="3">
    <source>
        <dbReference type="PROSITE-ProRule" id="PRU00289"/>
    </source>
</evidence>
<dbReference type="GO" id="GO:0005524">
    <property type="term" value="F:ATP binding"/>
    <property type="evidence" value="ECO:0007669"/>
    <property type="project" value="UniProtKB-UniRule"/>
</dbReference>
<dbReference type="OrthoDB" id="233350at2"/>
<feature type="binding site" evidence="3">
    <location>
        <begin position="127"/>
        <end position="134"/>
    </location>
    <ligand>
        <name>ATP</name>
        <dbReference type="ChEBI" id="CHEBI:30616"/>
    </ligand>
</feature>
<dbReference type="AlphaFoldDB" id="A0A2K9MDF0"/>
<proteinExistence type="predicted"/>
<evidence type="ECO:0000259" key="4">
    <source>
        <dbReference type="PROSITE" id="PS50901"/>
    </source>
</evidence>
<evidence type="ECO:0000313" key="6">
    <source>
        <dbReference type="Proteomes" id="UP000234882"/>
    </source>
</evidence>
<dbReference type="SUPFAM" id="SSF52540">
    <property type="entry name" value="P-loop containing nucleoside triphosphate hydrolases"/>
    <property type="match status" value="1"/>
</dbReference>
<protein>
    <recommendedName>
        <fullName evidence="4">FtsK domain-containing protein</fullName>
    </recommendedName>
</protein>
<dbReference type="PROSITE" id="PS50901">
    <property type="entry name" value="FTSK"/>
    <property type="match status" value="1"/>
</dbReference>
<keyword evidence="2 3" id="KW-0067">ATP-binding</keyword>
<dbReference type="InterPro" id="IPR002543">
    <property type="entry name" value="FtsK_dom"/>
</dbReference>
<feature type="domain" description="FtsK" evidence="4">
    <location>
        <begin position="108"/>
        <end position="300"/>
    </location>
</feature>
<organism evidence="5 6">
    <name type="scientific">Paracoccus jeotgali</name>
    <dbReference type="NCBI Taxonomy" id="2065379"/>
    <lineage>
        <taxon>Bacteria</taxon>
        <taxon>Pseudomonadati</taxon>
        <taxon>Pseudomonadota</taxon>
        <taxon>Alphaproteobacteria</taxon>
        <taxon>Rhodobacterales</taxon>
        <taxon>Paracoccaceae</taxon>
        <taxon>Paracoccus</taxon>
    </lineage>
</organism>
<evidence type="ECO:0000313" key="5">
    <source>
        <dbReference type="EMBL" id="AUM73668.1"/>
    </source>
</evidence>